<accession>A0A1I0X6M4</accession>
<evidence type="ECO:0000313" key="4">
    <source>
        <dbReference type="EMBL" id="PKH44145.1"/>
    </source>
</evidence>
<dbReference type="AlphaFoldDB" id="A0A1I0X6M4"/>
<reference evidence="5" key="1">
    <citation type="submission" date="2016-10" db="EMBL/GenBank/DDBJ databases">
        <authorList>
            <person name="de Groot N.N."/>
        </authorList>
    </citation>
    <scope>NUCLEOTIDE SEQUENCE [LARGE SCALE GENOMIC DNA]</scope>
    <source>
        <strain evidence="5">CGMCC 1.10697</strain>
    </source>
</reference>
<dbReference type="PROSITE" id="PS51186">
    <property type="entry name" value="GNAT"/>
    <property type="match status" value="1"/>
</dbReference>
<dbReference type="Gene3D" id="3.40.630.30">
    <property type="match status" value="1"/>
</dbReference>
<evidence type="ECO:0000259" key="3">
    <source>
        <dbReference type="PROSITE" id="PS51186"/>
    </source>
</evidence>
<dbReference type="GO" id="GO:0016747">
    <property type="term" value="F:acyltransferase activity, transferring groups other than amino-acyl groups"/>
    <property type="evidence" value="ECO:0007669"/>
    <property type="project" value="InterPro"/>
</dbReference>
<dbReference type="InterPro" id="IPR016181">
    <property type="entry name" value="Acyl_CoA_acyltransferase"/>
</dbReference>
<keyword evidence="1 5" id="KW-0808">Transferase</keyword>
<dbReference type="STRING" id="748909.SAMN05192575_102165"/>
<dbReference type="EMBL" id="PJBV01000010">
    <property type="protein sequence ID" value="PKH44145.1"/>
    <property type="molecule type" value="Genomic_DNA"/>
</dbReference>
<evidence type="ECO:0000313" key="6">
    <source>
        <dbReference type="Proteomes" id="UP000199113"/>
    </source>
</evidence>
<dbReference type="EMBL" id="FOKC01000002">
    <property type="protein sequence ID" value="SFA96307.1"/>
    <property type="molecule type" value="Genomic_DNA"/>
</dbReference>
<dbReference type="RefSeq" id="WP_091195969.1">
    <property type="nucleotide sequence ID" value="NZ_FOKC01000002.1"/>
</dbReference>
<evidence type="ECO:0000313" key="5">
    <source>
        <dbReference type="EMBL" id="SFA96307.1"/>
    </source>
</evidence>
<organism evidence="5 6">
    <name type="scientific">Nocardioides alpinus</name>
    <dbReference type="NCBI Taxonomy" id="748909"/>
    <lineage>
        <taxon>Bacteria</taxon>
        <taxon>Bacillati</taxon>
        <taxon>Actinomycetota</taxon>
        <taxon>Actinomycetes</taxon>
        <taxon>Propionibacteriales</taxon>
        <taxon>Nocardioidaceae</taxon>
        <taxon>Nocardioides</taxon>
    </lineage>
</organism>
<keyword evidence="7" id="KW-1185">Reference proteome</keyword>
<sequence length="185" mass="19561">MTHSHGGPTADVSVRIAWGDDAPAIAAVQVRAWPELYAGVLPADVLPTDVEAVGAQWRQALAKPADARHRVLVALERNRVVGFALTSPAVDPDCDPVADGELAEVTLDPPERAKGHGSRLLQAAVDTLAADRFTRAVTWVNVGDDALLTFLTEAGWAPDTAHRELDLDGTGATTVKQVRLHTAIG</sequence>
<proteinExistence type="predicted"/>
<dbReference type="SUPFAM" id="SSF55729">
    <property type="entry name" value="Acyl-CoA N-acyltransferases (Nat)"/>
    <property type="match status" value="1"/>
</dbReference>
<gene>
    <name evidence="4" type="ORF">CXG46_00860</name>
    <name evidence="5" type="ORF">SAMN05192575_102165</name>
</gene>
<feature type="domain" description="N-acetyltransferase" evidence="3">
    <location>
        <begin position="12"/>
        <end position="181"/>
    </location>
</feature>
<evidence type="ECO:0000256" key="1">
    <source>
        <dbReference type="ARBA" id="ARBA00022679"/>
    </source>
</evidence>
<dbReference type="InterPro" id="IPR000182">
    <property type="entry name" value="GNAT_dom"/>
</dbReference>
<keyword evidence="2" id="KW-0012">Acyltransferase</keyword>
<dbReference type="CDD" id="cd04301">
    <property type="entry name" value="NAT_SF"/>
    <property type="match status" value="1"/>
</dbReference>
<protein>
    <submittedName>
        <fullName evidence="5">Acetyltransferase (GNAT) family protein</fullName>
    </submittedName>
    <submittedName>
        <fullName evidence="4">N-acetyltransferase</fullName>
    </submittedName>
</protein>
<dbReference type="PANTHER" id="PTHR43877">
    <property type="entry name" value="AMINOALKYLPHOSPHONATE N-ACETYLTRANSFERASE-RELATED-RELATED"/>
    <property type="match status" value="1"/>
</dbReference>
<evidence type="ECO:0000313" key="7">
    <source>
        <dbReference type="Proteomes" id="UP000233565"/>
    </source>
</evidence>
<evidence type="ECO:0000256" key="2">
    <source>
        <dbReference type="ARBA" id="ARBA00023315"/>
    </source>
</evidence>
<reference evidence="4 7" key="2">
    <citation type="submission" date="2017-12" db="EMBL/GenBank/DDBJ databases">
        <title>Pharmacopeia of the Arctic Ocean.</title>
        <authorList>
            <person name="Collins E."/>
            <person name="Ducluzeau A.-L."/>
        </authorList>
    </citation>
    <scope>NUCLEOTIDE SEQUENCE [LARGE SCALE GENOMIC DNA]</scope>
    <source>
        <strain evidence="4 7">DSM 23325</strain>
    </source>
</reference>
<dbReference type="Proteomes" id="UP000199113">
    <property type="component" value="Unassembled WGS sequence"/>
</dbReference>
<dbReference type="Pfam" id="PF00583">
    <property type="entry name" value="Acetyltransf_1"/>
    <property type="match status" value="1"/>
</dbReference>
<dbReference type="Proteomes" id="UP000233565">
    <property type="component" value="Unassembled WGS sequence"/>
</dbReference>
<name>A0A1I0X6M4_9ACTN</name>
<dbReference type="OrthoDB" id="5243635at2"/>
<dbReference type="InterPro" id="IPR050832">
    <property type="entry name" value="Bact_Acetyltransf"/>
</dbReference>